<accession>A0AAD6ARK4</accession>
<sequence>MSRLSTASGPLASYGELFSPLQLAQLVMLQPRLHLSGISGQRERLRRLSIIDHQSSHDAVQAEDSYKVTQ</sequence>
<evidence type="ECO:0000313" key="1">
    <source>
        <dbReference type="EMBL" id="KAJ4929483.1"/>
    </source>
</evidence>
<dbReference type="AlphaFoldDB" id="A0AAD6ARK4"/>
<dbReference type="Proteomes" id="UP001219934">
    <property type="component" value="Unassembled WGS sequence"/>
</dbReference>
<dbReference type="EMBL" id="JAPTMU010000017">
    <property type="protein sequence ID" value="KAJ4929483.1"/>
    <property type="molecule type" value="Genomic_DNA"/>
</dbReference>
<evidence type="ECO:0000313" key="2">
    <source>
        <dbReference type="Proteomes" id="UP001219934"/>
    </source>
</evidence>
<gene>
    <name evidence="1" type="ORF">JOQ06_005090</name>
</gene>
<name>A0AAD6ARK4_9TELE</name>
<protein>
    <submittedName>
        <fullName evidence="1">Uncharacterized protein</fullName>
    </submittedName>
</protein>
<comment type="caution">
    <text evidence="1">The sequence shown here is derived from an EMBL/GenBank/DDBJ whole genome shotgun (WGS) entry which is preliminary data.</text>
</comment>
<keyword evidence="2" id="KW-1185">Reference proteome</keyword>
<reference evidence="1" key="1">
    <citation type="submission" date="2022-11" db="EMBL/GenBank/DDBJ databases">
        <title>Chromosome-level genome of Pogonophryne albipinna.</title>
        <authorList>
            <person name="Jo E."/>
        </authorList>
    </citation>
    <scope>NUCLEOTIDE SEQUENCE</scope>
    <source>
        <strain evidence="1">SGF0006</strain>
        <tissue evidence="1">Muscle</tissue>
    </source>
</reference>
<proteinExistence type="predicted"/>
<organism evidence="1 2">
    <name type="scientific">Pogonophryne albipinna</name>
    <dbReference type="NCBI Taxonomy" id="1090488"/>
    <lineage>
        <taxon>Eukaryota</taxon>
        <taxon>Metazoa</taxon>
        <taxon>Chordata</taxon>
        <taxon>Craniata</taxon>
        <taxon>Vertebrata</taxon>
        <taxon>Euteleostomi</taxon>
        <taxon>Actinopterygii</taxon>
        <taxon>Neopterygii</taxon>
        <taxon>Teleostei</taxon>
        <taxon>Neoteleostei</taxon>
        <taxon>Acanthomorphata</taxon>
        <taxon>Eupercaria</taxon>
        <taxon>Perciformes</taxon>
        <taxon>Notothenioidei</taxon>
        <taxon>Pogonophryne</taxon>
    </lineage>
</organism>